<evidence type="ECO:0000256" key="2">
    <source>
        <dbReference type="ARBA" id="ARBA00022552"/>
    </source>
</evidence>
<dbReference type="EMBL" id="CP036279">
    <property type="protein sequence ID" value="QDU63606.1"/>
    <property type="molecule type" value="Genomic_DNA"/>
</dbReference>
<dbReference type="HAMAP" id="MF_01007">
    <property type="entry name" value="16SrRNA_methyltr_H"/>
    <property type="match status" value="1"/>
</dbReference>
<dbReference type="InterPro" id="IPR029063">
    <property type="entry name" value="SAM-dependent_MTases_sf"/>
</dbReference>
<comment type="similarity">
    <text evidence="1 6">Belongs to the methyltransferase superfamily. RsmH family.</text>
</comment>
<feature type="region of interest" description="Disordered" evidence="7">
    <location>
        <begin position="1"/>
        <end position="32"/>
    </location>
</feature>
<comment type="function">
    <text evidence="6">Specifically methylates the N4 position of cytidine in position 1402 (C1402) of 16S rRNA.</text>
</comment>
<feature type="binding site" evidence="6">
    <location>
        <position position="78"/>
    </location>
    <ligand>
        <name>S-adenosyl-L-methionine</name>
        <dbReference type="ChEBI" id="CHEBI:59789"/>
    </ligand>
</feature>
<proteinExistence type="inferred from homology"/>
<evidence type="ECO:0000313" key="8">
    <source>
        <dbReference type="EMBL" id="QDU63606.1"/>
    </source>
</evidence>
<dbReference type="SUPFAM" id="SSF81799">
    <property type="entry name" value="Putative methyltransferase TM0872, insert domain"/>
    <property type="match status" value="1"/>
</dbReference>
<keyword evidence="6" id="KW-0963">Cytoplasm</keyword>
<feature type="binding site" evidence="6">
    <location>
        <begin position="58"/>
        <end position="60"/>
    </location>
    <ligand>
        <name>S-adenosyl-L-methionine</name>
        <dbReference type="ChEBI" id="CHEBI:59789"/>
    </ligand>
</feature>
<evidence type="ECO:0000256" key="5">
    <source>
        <dbReference type="ARBA" id="ARBA00022691"/>
    </source>
</evidence>
<keyword evidence="9" id="KW-1185">Reference proteome</keyword>
<dbReference type="Proteomes" id="UP000317093">
    <property type="component" value="Chromosome"/>
</dbReference>
<dbReference type="AlphaFoldDB" id="A0A518B9F1"/>
<dbReference type="SUPFAM" id="SSF53335">
    <property type="entry name" value="S-adenosyl-L-methionine-dependent methyltransferases"/>
    <property type="match status" value="1"/>
</dbReference>
<name>A0A518B9F1_9BACT</name>
<feature type="compositionally biased region" description="Basic residues" evidence="7">
    <location>
        <begin position="313"/>
        <end position="323"/>
    </location>
</feature>
<dbReference type="Gene3D" id="1.10.150.170">
    <property type="entry name" value="Putative methyltransferase TM0872, insert domain"/>
    <property type="match status" value="1"/>
</dbReference>
<dbReference type="EC" id="2.1.1.199" evidence="6"/>
<dbReference type="KEGG" id="knv:Pan216_44870"/>
<dbReference type="RefSeq" id="WP_145261191.1">
    <property type="nucleotide sequence ID" value="NZ_CP036279.1"/>
</dbReference>
<comment type="subcellular location">
    <subcellularLocation>
        <location evidence="6">Cytoplasm</location>
    </subcellularLocation>
</comment>
<evidence type="ECO:0000256" key="3">
    <source>
        <dbReference type="ARBA" id="ARBA00022603"/>
    </source>
</evidence>
<gene>
    <name evidence="6 8" type="primary">rsmH</name>
    <name evidence="8" type="ORF">Pan216_44870</name>
</gene>
<evidence type="ECO:0000256" key="1">
    <source>
        <dbReference type="ARBA" id="ARBA00010396"/>
    </source>
</evidence>
<dbReference type="PIRSF" id="PIRSF004486">
    <property type="entry name" value="MraW"/>
    <property type="match status" value="1"/>
</dbReference>
<dbReference type="OrthoDB" id="9806637at2"/>
<feature type="region of interest" description="Disordered" evidence="7">
    <location>
        <begin position="296"/>
        <end position="323"/>
    </location>
</feature>
<keyword evidence="4 6" id="KW-0808">Transferase</keyword>
<evidence type="ECO:0000256" key="4">
    <source>
        <dbReference type="ARBA" id="ARBA00022679"/>
    </source>
</evidence>
<evidence type="ECO:0000256" key="7">
    <source>
        <dbReference type="SAM" id="MobiDB-lite"/>
    </source>
</evidence>
<dbReference type="Pfam" id="PF01795">
    <property type="entry name" value="Methyltransf_5"/>
    <property type="match status" value="1"/>
</dbReference>
<feature type="binding site" evidence="6">
    <location>
        <position position="103"/>
    </location>
    <ligand>
        <name>S-adenosyl-L-methionine</name>
        <dbReference type="ChEBI" id="CHEBI:59789"/>
    </ligand>
</feature>
<dbReference type="Gene3D" id="3.40.50.150">
    <property type="entry name" value="Vaccinia Virus protein VP39"/>
    <property type="match status" value="1"/>
</dbReference>
<protein>
    <recommendedName>
        <fullName evidence="6">Ribosomal RNA small subunit methyltransferase H</fullName>
        <ecNumber evidence="6">2.1.1.199</ecNumber>
    </recommendedName>
    <alternativeName>
        <fullName evidence="6">16S rRNA m(4)C1402 methyltransferase</fullName>
    </alternativeName>
    <alternativeName>
        <fullName evidence="6">rRNA (cytosine-N(4)-)-methyltransferase RsmH</fullName>
    </alternativeName>
</protein>
<keyword evidence="3 6" id="KW-0489">Methyltransferase</keyword>
<dbReference type="GO" id="GO:0005737">
    <property type="term" value="C:cytoplasm"/>
    <property type="evidence" value="ECO:0007669"/>
    <property type="project" value="UniProtKB-SubCell"/>
</dbReference>
<dbReference type="InterPro" id="IPR023397">
    <property type="entry name" value="SAM-dep_MeTrfase_MraW_recog"/>
</dbReference>
<feature type="binding site" evidence="6">
    <location>
        <position position="124"/>
    </location>
    <ligand>
        <name>S-adenosyl-L-methionine</name>
        <dbReference type="ChEBI" id="CHEBI:59789"/>
    </ligand>
</feature>
<evidence type="ECO:0000313" key="9">
    <source>
        <dbReference type="Proteomes" id="UP000317093"/>
    </source>
</evidence>
<dbReference type="PANTHER" id="PTHR11265:SF0">
    <property type="entry name" value="12S RRNA N4-METHYLCYTIDINE METHYLTRANSFERASE"/>
    <property type="match status" value="1"/>
</dbReference>
<accession>A0A518B9F1</accession>
<reference evidence="8 9" key="1">
    <citation type="submission" date="2019-02" db="EMBL/GenBank/DDBJ databases">
        <title>Deep-cultivation of Planctomycetes and their phenomic and genomic characterization uncovers novel biology.</title>
        <authorList>
            <person name="Wiegand S."/>
            <person name="Jogler M."/>
            <person name="Boedeker C."/>
            <person name="Pinto D."/>
            <person name="Vollmers J."/>
            <person name="Rivas-Marin E."/>
            <person name="Kohn T."/>
            <person name="Peeters S.H."/>
            <person name="Heuer A."/>
            <person name="Rast P."/>
            <person name="Oberbeckmann S."/>
            <person name="Bunk B."/>
            <person name="Jeske O."/>
            <person name="Meyerdierks A."/>
            <person name="Storesund J.E."/>
            <person name="Kallscheuer N."/>
            <person name="Luecker S."/>
            <person name="Lage O.M."/>
            <person name="Pohl T."/>
            <person name="Merkel B.J."/>
            <person name="Hornburger P."/>
            <person name="Mueller R.-W."/>
            <person name="Bruemmer F."/>
            <person name="Labrenz M."/>
            <person name="Spormann A.M."/>
            <person name="Op den Camp H."/>
            <person name="Overmann J."/>
            <person name="Amann R."/>
            <person name="Jetten M.S.M."/>
            <person name="Mascher T."/>
            <person name="Medema M.H."/>
            <person name="Devos D.P."/>
            <person name="Kaster A.-K."/>
            <person name="Ovreas L."/>
            <person name="Rohde M."/>
            <person name="Galperin M.Y."/>
            <person name="Jogler C."/>
        </authorList>
    </citation>
    <scope>NUCLEOTIDE SEQUENCE [LARGE SCALE GENOMIC DNA]</scope>
    <source>
        <strain evidence="8 9">Pan216</strain>
    </source>
</reference>
<keyword evidence="2 6" id="KW-0698">rRNA processing</keyword>
<keyword evidence="5 6" id="KW-0949">S-adenosyl-L-methionine</keyword>
<evidence type="ECO:0000256" key="6">
    <source>
        <dbReference type="HAMAP-Rule" id="MF_01007"/>
    </source>
</evidence>
<dbReference type="GO" id="GO:0070475">
    <property type="term" value="P:rRNA base methylation"/>
    <property type="evidence" value="ECO:0007669"/>
    <property type="project" value="UniProtKB-UniRule"/>
</dbReference>
<dbReference type="GO" id="GO:0071424">
    <property type="term" value="F:rRNA (cytosine-N4-)-methyltransferase activity"/>
    <property type="evidence" value="ECO:0007669"/>
    <property type="project" value="UniProtKB-UniRule"/>
</dbReference>
<organism evidence="8 9">
    <name type="scientific">Kolteria novifilia</name>
    <dbReference type="NCBI Taxonomy" id="2527975"/>
    <lineage>
        <taxon>Bacteria</taxon>
        <taxon>Pseudomonadati</taxon>
        <taxon>Planctomycetota</taxon>
        <taxon>Planctomycetia</taxon>
        <taxon>Kolteriales</taxon>
        <taxon>Kolteriaceae</taxon>
        <taxon>Kolteria</taxon>
    </lineage>
</organism>
<feature type="binding site" evidence="6">
    <location>
        <position position="131"/>
    </location>
    <ligand>
        <name>S-adenosyl-L-methionine</name>
        <dbReference type="ChEBI" id="CHEBI:59789"/>
    </ligand>
</feature>
<dbReference type="NCBIfam" id="TIGR00006">
    <property type="entry name" value="16S rRNA (cytosine(1402)-N(4))-methyltransferase RsmH"/>
    <property type="match status" value="1"/>
</dbReference>
<dbReference type="InterPro" id="IPR002903">
    <property type="entry name" value="RsmH"/>
</dbReference>
<dbReference type="PANTHER" id="PTHR11265">
    <property type="entry name" value="S-ADENOSYL-METHYLTRANSFERASE MRAW"/>
    <property type="match status" value="1"/>
</dbReference>
<feature type="compositionally biased region" description="Acidic residues" evidence="7">
    <location>
        <begin position="1"/>
        <end position="24"/>
    </location>
</feature>
<sequence>MNESNPADDEQDRPTDETVDDGENEAGSRHLSVMPREVIEHLALEPGQTIVDATLGLGGHSQAISEILGPNGRLIALDQDPASLEAAERREYGCPIEMIHANFADLQWVLSKLKIESIDGVIADLGVASPQLDIAERGFSFRHDGPLDMRMDPTSGEPASQLVARLSVEELTKIFREYGEERFSRRIAQRIAEDRRKRPFATTGQLAEMIRRTVPRPRPQPHWKRRTPEIDPATRVFQALRIAVNDEMGTLGRLLKSLPSVLRAGGRAVVISFHSLEDRQVKVAFREREVWDVLTKKPLRPTDEETDSNPRARSAKLRAAQRR</sequence>
<comment type="catalytic activity">
    <reaction evidence="6">
        <text>cytidine(1402) in 16S rRNA + S-adenosyl-L-methionine = N(4)-methylcytidine(1402) in 16S rRNA + S-adenosyl-L-homocysteine + H(+)</text>
        <dbReference type="Rhea" id="RHEA:42928"/>
        <dbReference type="Rhea" id="RHEA-COMP:10286"/>
        <dbReference type="Rhea" id="RHEA-COMP:10287"/>
        <dbReference type="ChEBI" id="CHEBI:15378"/>
        <dbReference type="ChEBI" id="CHEBI:57856"/>
        <dbReference type="ChEBI" id="CHEBI:59789"/>
        <dbReference type="ChEBI" id="CHEBI:74506"/>
        <dbReference type="ChEBI" id="CHEBI:82748"/>
        <dbReference type="EC" id="2.1.1.199"/>
    </reaction>
</comment>